<dbReference type="GO" id="GO:0005200">
    <property type="term" value="F:structural constituent of cytoskeleton"/>
    <property type="evidence" value="ECO:0007669"/>
    <property type="project" value="TreeGrafter"/>
</dbReference>
<protein>
    <recommendedName>
        <fullName evidence="12">Lamin B2</fullName>
    </recommendedName>
</protein>
<dbReference type="PROSITE" id="PS00226">
    <property type="entry name" value="IF_ROD_1"/>
    <property type="match status" value="1"/>
</dbReference>
<evidence type="ECO:0000256" key="7">
    <source>
        <dbReference type="SAM" id="MobiDB-lite"/>
    </source>
</evidence>
<dbReference type="Ensembl" id="ENSLACT00000019654.1">
    <property type="protein sequence ID" value="ENSLACP00000019516.1"/>
    <property type="gene ID" value="ENSLACG00000017162.1"/>
</dbReference>
<proteinExistence type="inferred from homology"/>
<name>H3BC95_LATCH</name>
<organism evidence="10 11">
    <name type="scientific">Latimeria chalumnae</name>
    <name type="common">Coelacanth</name>
    <dbReference type="NCBI Taxonomy" id="7897"/>
    <lineage>
        <taxon>Eukaryota</taxon>
        <taxon>Metazoa</taxon>
        <taxon>Chordata</taxon>
        <taxon>Craniata</taxon>
        <taxon>Vertebrata</taxon>
        <taxon>Euteleostomi</taxon>
        <taxon>Coelacanthiformes</taxon>
        <taxon>Coelacanthidae</taxon>
        <taxon>Latimeria</taxon>
    </lineage>
</organism>
<dbReference type="PROSITE" id="PS51841">
    <property type="entry name" value="LTD"/>
    <property type="match status" value="1"/>
</dbReference>
<dbReference type="GO" id="GO:0051664">
    <property type="term" value="P:nuclear pore localization"/>
    <property type="evidence" value="ECO:0007669"/>
    <property type="project" value="TreeGrafter"/>
</dbReference>
<keyword evidence="1 5" id="KW-0403">Intermediate filament</keyword>
<reference evidence="11" key="1">
    <citation type="submission" date="2011-08" db="EMBL/GenBank/DDBJ databases">
        <title>The draft genome of Latimeria chalumnae.</title>
        <authorList>
            <person name="Di Palma F."/>
            <person name="Alfoldi J."/>
            <person name="Johnson J."/>
            <person name="Berlin A."/>
            <person name="Gnerre S."/>
            <person name="Jaffe D."/>
            <person name="MacCallum I."/>
            <person name="Young S."/>
            <person name="Walker B.J."/>
            <person name="Lander E."/>
            <person name="Lindblad-Toh K."/>
        </authorList>
    </citation>
    <scope>NUCLEOTIDE SEQUENCE [LARGE SCALE GENOMIC DNA]</scope>
    <source>
        <strain evidence="11">Wild caught</strain>
    </source>
</reference>
<dbReference type="GO" id="GO:0005652">
    <property type="term" value="C:nuclear lamina"/>
    <property type="evidence" value="ECO:0007669"/>
    <property type="project" value="UniProtKB-SubCell"/>
</dbReference>
<feature type="domain" description="IF rod" evidence="9">
    <location>
        <begin position="34"/>
        <end position="390"/>
    </location>
</feature>
<dbReference type="Gene3D" id="1.20.5.170">
    <property type="match status" value="1"/>
</dbReference>
<dbReference type="InParanoid" id="H3BC95"/>
<keyword evidence="3" id="KW-0636">Prenylation</keyword>
<comment type="subcellular location">
    <subcellularLocation>
        <location evidence="4">Nucleus lamina</location>
    </subcellularLocation>
</comment>
<evidence type="ECO:0000256" key="4">
    <source>
        <dbReference type="ARBA" id="ARBA00024186"/>
    </source>
</evidence>
<dbReference type="GeneTree" id="ENSGT00940000164952"/>
<evidence type="ECO:0000256" key="6">
    <source>
        <dbReference type="SAM" id="Coils"/>
    </source>
</evidence>
<feature type="coiled-coil region" evidence="6">
    <location>
        <begin position="31"/>
        <end position="272"/>
    </location>
</feature>
<feature type="compositionally biased region" description="Basic residues" evidence="7">
    <location>
        <begin position="574"/>
        <end position="587"/>
    </location>
</feature>
<reference evidence="10" key="2">
    <citation type="submission" date="2025-08" db="UniProtKB">
        <authorList>
            <consortium name="Ensembl"/>
        </authorList>
    </citation>
    <scope>IDENTIFICATION</scope>
</reference>
<dbReference type="Pfam" id="PF00038">
    <property type="entry name" value="Filament"/>
    <property type="match status" value="1"/>
</dbReference>
<evidence type="ECO:0000256" key="2">
    <source>
        <dbReference type="ARBA" id="ARBA00023054"/>
    </source>
</evidence>
<reference evidence="10" key="3">
    <citation type="submission" date="2025-09" db="UniProtKB">
        <authorList>
            <consortium name="Ensembl"/>
        </authorList>
    </citation>
    <scope>IDENTIFICATION</scope>
</reference>
<feature type="coiled-coil region" evidence="6">
    <location>
        <begin position="316"/>
        <end position="368"/>
    </location>
</feature>
<dbReference type="GO" id="GO:0006998">
    <property type="term" value="P:nuclear envelope organization"/>
    <property type="evidence" value="ECO:0007669"/>
    <property type="project" value="TreeGrafter"/>
</dbReference>
<dbReference type="PANTHER" id="PTHR45721:SF16">
    <property type="entry name" value="LAMIN-L(III)"/>
    <property type="match status" value="1"/>
</dbReference>
<dbReference type="Gene3D" id="1.20.5.1160">
    <property type="entry name" value="Vasodilator-stimulated phosphoprotein"/>
    <property type="match status" value="1"/>
</dbReference>
<dbReference type="eggNOG" id="KOG0977">
    <property type="taxonomic scope" value="Eukaryota"/>
</dbReference>
<dbReference type="GeneID" id="102347052"/>
<gene>
    <name evidence="10" type="primary">LOC102347052</name>
</gene>
<feature type="region of interest" description="Disordered" evidence="7">
    <location>
        <begin position="387"/>
        <end position="435"/>
    </location>
</feature>
<dbReference type="SUPFAM" id="SSF64593">
    <property type="entry name" value="Intermediate filament protein, coiled coil region"/>
    <property type="match status" value="2"/>
</dbReference>
<evidence type="ECO:0008006" key="12">
    <source>
        <dbReference type="Google" id="ProtNLM"/>
    </source>
</evidence>
<dbReference type="Gene3D" id="2.60.40.1260">
    <property type="entry name" value="Lamin Tail domain"/>
    <property type="match status" value="1"/>
</dbReference>
<dbReference type="HOGENOM" id="CLU_012560_9_2_1"/>
<dbReference type="PANTHER" id="PTHR45721">
    <property type="entry name" value="LAMIN DM0-RELATED"/>
    <property type="match status" value="1"/>
</dbReference>
<evidence type="ECO:0000259" key="9">
    <source>
        <dbReference type="PROSITE" id="PS51842"/>
    </source>
</evidence>
<keyword evidence="11" id="KW-1185">Reference proteome</keyword>
<sequence length="587" mass="67615">MSTATTPQGVSRTASRPSGTGSPASPTRISRLQEKEELRQLNDRLANYIERVQALEADKALLQVRLEEKEEVTSREVTNLRVLYETELADLRKILDQTANERARLQVELGKIKEEHRQLQTRNAKRESDLGVSLGRLRDLEAQLNSKEAELATALSGRRNLEVEFHDLKTQATNLESALNGAKKKLHDETLRRVDLENQMQTLKEEMEFQKNLHEEEIRETKRQLETTLVEIDSDRQREYESKLAEVLQDLRKNHDEQVQQYKDDLERTFNAKLDNAQLAAAKNSDFASAAREELMATKMRVDTLASQLCQCQKWNTTLENKVKDLEEKLDHERNMNRRRIAERDQEITEIRQQMQAQIEEYAQLLDVKLALDMEISAYRKMLEGEEQRLKLSPSPSTRSTVPRATTSRGAHLARGKKRKWEEAERESSSSSFKFSQRSASSGRVSIEEIDLEGKFIRLKNNSSEDQPVSGWTLRRYLGHLSEISYKFPARFILRAGQTVTIWAAGAGVAPSPPTELVWKNQQSWGTGDNIRVTLIDSNAKETAERTVVRITRETDDDDEEEEEITRSEIQFRHQPKRRKKKCCSIS</sequence>
<feature type="domain" description="LTD" evidence="8">
    <location>
        <begin position="433"/>
        <end position="550"/>
    </location>
</feature>
<dbReference type="SUPFAM" id="SSF74853">
    <property type="entry name" value="Lamin A/C globular tail domain"/>
    <property type="match status" value="1"/>
</dbReference>
<comment type="similarity">
    <text evidence="5">Belongs to the intermediate filament family.</text>
</comment>
<feature type="compositionally biased region" description="Low complexity" evidence="7">
    <location>
        <begin position="393"/>
        <end position="409"/>
    </location>
</feature>
<evidence type="ECO:0000313" key="10">
    <source>
        <dbReference type="Ensembl" id="ENSLACP00000019516.1"/>
    </source>
</evidence>
<dbReference type="SMART" id="SM01391">
    <property type="entry name" value="Filament"/>
    <property type="match status" value="1"/>
</dbReference>
<evidence type="ECO:0000256" key="5">
    <source>
        <dbReference type="RuleBase" id="RU000685"/>
    </source>
</evidence>
<dbReference type="OrthoDB" id="102442at2759"/>
<keyword evidence="2 6" id="KW-0175">Coiled coil</keyword>
<keyword evidence="3" id="KW-0449">Lipoprotein</keyword>
<dbReference type="KEGG" id="lcm:102347052"/>
<dbReference type="Pfam" id="PF00932">
    <property type="entry name" value="LTD"/>
    <property type="match status" value="1"/>
</dbReference>
<dbReference type="GO" id="GO:0005882">
    <property type="term" value="C:intermediate filament"/>
    <property type="evidence" value="ECO:0007669"/>
    <property type="project" value="UniProtKB-KW"/>
</dbReference>
<accession>H3BC95</accession>
<feature type="compositionally biased region" description="Polar residues" evidence="7">
    <location>
        <begin position="1"/>
        <end position="30"/>
    </location>
</feature>
<feature type="compositionally biased region" description="Acidic residues" evidence="7">
    <location>
        <begin position="555"/>
        <end position="564"/>
    </location>
</feature>
<feature type="region of interest" description="Disordered" evidence="7">
    <location>
        <begin position="1"/>
        <end position="31"/>
    </location>
</feature>
<dbReference type="Bgee" id="ENSLACG00000017162">
    <property type="expression patterns" value="Expressed in muscle tissue"/>
</dbReference>
<dbReference type="PROSITE" id="PS51842">
    <property type="entry name" value="IF_ROD_2"/>
    <property type="match status" value="1"/>
</dbReference>
<feature type="region of interest" description="Disordered" evidence="7">
    <location>
        <begin position="552"/>
        <end position="587"/>
    </location>
</feature>
<dbReference type="AlphaFoldDB" id="H3BC95"/>
<dbReference type="RefSeq" id="XP_005989667.1">
    <property type="nucleotide sequence ID" value="XM_005989605.3"/>
</dbReference>
<dbReference type="OMA" id="MRMENTQ"/>
<dbReference type="GO" id="GO:0007097">
    <property type="term" value="P:nuclear migration"/>
    <property type="evidence" value="ECO:0007669"/>
    <property type="project" value="TreeGrafter"/>
</dbReference>
<evidence type="ECO:0000256" key="3">
    <source>
        <dbReference type="ARBA" id="ARBA00023289"/>
    </source>
</evidence>
<dbReference type="InterPro" id="IPR001322">
    <property type="entry name" value="Lamin_tail_dom"/>
</dbReference>
<dbReference type="InterPro" id="IPR018039">
    <property type="entry name" value="IF_conserved"/>
</dbReference>
<dbReference type="GO" id="GO:0031507">
    <property type="term" value="P:heterochromatin formation"/>
    <property type="evidence" value="ECO:0007669"/>
    <property type="project" value="TreeGrafter"/>
</dbReference>
<dbReference type="InterPro" id="IPR039008">
    <property type="entry name" value="IF_rod_dom"/>
</dbReference>
<dbReference type="EMBL" id="AFYH01020510">
    <property type="status" value="NOT_ANNOTATED_CDS"/>
    <property type="molecule type" value="Genomic_DNA"/>
</dbReference>
<evidence type="ECO:0000256" key="1">
    <source>
        <dbReference type="ARBA" id="ARBA00022754"/>
    </source>
</evidence>
<evidence type="ECO:0000259" key="8">
    <source>
        <dbReference type="PROSITE" id="PS51841"/>
    </source>
</evidence>
<dbReference type="GO" id="GO:0090435">
    <property type="term" value="P:protein localization to nuclear envelope"/>
    <property type="evidence" value="ECO:0007669"/>
    <property type="project" value="TreeGrafter"/>
</dbReference>
<evidence type="ECO:0000313" key="11">
    <source>
        <dbReference type="Proteomes" id="UP000008672"/>
    </source>
</evidence>
<dbReference type="STRING" id="7897.ENSLACP00000019516"/>
<dbReference type="InterPro" id="IPR036415">
    <property type="entry name" value="Lamin_tail_dom_sf"/>
</dbReference>
<dbReference type="Proteomes" id="UP000008672">
    <property type="component" value="Unassembled WGS sequence"/>
</dbReference>